<gene>
    <name evidence="4" type="ORF">NFX39_02530</name>
</gene>
<keyword evidence="5" id="KW-1185">Reference proteome</keyword>
<sequence>MANKTFTLMHQHLLESASEALTKIPFSKLSVKHICEQAEVNRNTFYRHFDDKYQLLEMMIRLTMEKATEEIDMEAFRDAPFTIIHNLSFKDALNVLDFQLQDKVFEEQFYNGVFKELTRLANSSEILWLLGSVQVVHIWNQNLKKPYSIHKDYELFDEIIRTQKFPGID</sequence>
<evidence type="ECO:0000256" key="2">
    <source>
        <dbReference type="PROSITE-ProRule" id="PRU00335"/>
    </source>
</evidence>
<dbReference type="Pfam" id="PF00440">
    <property type="entry name" value="TetR_N"/>
    <property type="match status" value="1"/>
</dbReference>
<keyword evidence="1 2" id="KW-0238">DNA-binding</keyword>
<evidence type="ECO:0000313" key="4">
    <source>
        <dbReference type="EMBL" id="MCO0831969.1"/>
    </source>
</evidence>
<dbReference type="SUPFAM" id="SSF46689">
    <property type="entry name" value="Homeodomain-like"/>
    <property type="match status" value="1"/>
</dbReference>
<dbReference type="InterPro" id="IPR009057">
    <property type="entry name" value="Homeodomain-like_sf"/>
</dbReference>
<feature type="domain" description="HTH tetR-type" evidence="3">
    <location>
        <begin position="7"/>
        <end position="67"/>
    </location>
</feature>
<feature type="DNA-binding region" description="H-T-H motif" evidence="2">
    <location>
        <begin position="30"/>
        <end position="49"/>
    </location>
</feature>
<dbReference type="RefSeq" id="WP_252442711.1">
    <property type="nucleotide sequence ID" value="NZ_JAMWYK010000002.1"/>
</dbReference>
<evidence type="ECO:0000256" key="1">
    <source>
        <dbReference type="ARBA" id="ARBA00023125"/>
    </source>
</evidence>
<dbReference type="Gene3D" id="1.10.357.10">
    <property type="entry name" value="Tetracycline Repressor, domain 2"/>
    <property type="match status" value="1"/>
</dbReference>
<dbReference type="Proteomes" id="UP001523234">
    <property type="component" value="Unassembled WGS sequence"/>
</dbReference>
<dbReference type="PANTHER" id="PTHR43479:SF7">
    <property type="entry name" value="TETR-FAMILY TRANSCRIPTIONAL REGULATOR"/>
    <property type="match status" value="1"/>
</dbReference>
<evidence type="ECO:0000259" key="3">
    <source>
        <dbReference type="PROSITE" id="PS50977"/>
    </source>
</evidence>
<dbReference type="InterPro" id="IPR050624">
    <property type="entry name" value="HTH-type_Tx_Regulator"/>
</dbReference>
<dbReference type="PANTHER" id="PTHR43479">
    <property type="entry name" value="ACREF/ENVCD OPERON REPRESSOR-RELATED"/>
    <property type="match status" value="1"/>
</dbReference>
<accession>A0ABT0ZPQ7</accession>
<proteinExistence type="predicted"/>
<dbReference type="PROSITE" id="PS50977">
    <property type="entry name" value="HTH_TETR_2"/>
    <property type="match status" value="1"/>
</dbReference>
<name>A0ABT0ZPQ7_9LACO</name>
<protein>
    <submittedName>
        <fullName evidence="4">TetR/AcrR family transcriptional regulator</fullName>
    </submittedName>
</protein>
<comment type="caution">
    <text evidence="4">The sequence shown here is derived from an EMBL/GenBank/DDBJ whole genome shotgun (WGS) entry which is preliminary data.</text>
</comment>
<dbReference type="EMBL" id="JAMWYK010000002">
    <property type="protein sequence ID" value="MCO0831969.1"/>
    <property type="molecule type" value="Genomic_DNA"/>
</dbReference>
<dbReference type="InterPro" id="IPR001647">
    <property type="entry name" value="HTH_TetR"/>
</dbReference>
<organism evidence="4 5">
    <name type="scientific">Fructobacillus apis</name>
    <dbReference type="NCBI Taxonomy" id="2935017"/>
    <lineage>
        <taxon>Bacteria</taxon>
        <taxon>Bacillati</taxon>
        <taxon>Bacillota</taxon>
        <taxon>Bacilli</taxon>
        <taxon>Lactobacillales</taxon>
        <taxon>Lactobacillaceae</taxon>
        <taxon>Fructobacillus</taxon>
    </lineage>
</organism>
<evidence type="ECO:0000313" key="5">
    <source>
        <dbReference type="Proteomes" id="UP001523234"/>
    </source>
</evidence>
<reference evidence="4 5" key="1">
    <citation type="submission" date="2022-06" db="EMBL/GenBank/DDBJ databases">
        <title>Fructobacillus taiwanensis sp. nov., isolated from the honeybee.</title>
        <authorList>
            <person name="Chen Y.-S."/>
            <person name="Wang L.-T."/>
            <person name="Lee Y.-S."/>
            <person name="Chang Y.-C."/>
            <person name="Wu H.-C."/>
            <person name="Liao C.-Y."/>
            <person name="Chen W.-H."/>
            <person name="Deng J.-N."/>
            <person name="Wang Y.-H."/>
        </authorList>
    </citation>
    <scope>NUCLEOTIDE SEQUENCE [LARGE SCALE GENOMIC DNA]</scope>
    <source>
        <strain evidence="4 5">W13</strain>
    </source>
</reference>